<evidence type="ECO:0000313" key="1">
    <source>
        <dbReference type="EMBL" id="TFY58707.1"/>
    </source>
</evidence>
<dbReference type="AlphaFoldDB" id="A0A4Y9YAV3"/>
<protein>
    <submittedName>
        <fullName evidence="1">Uncharacterized protein</fullName>
    </submittedName>
</protein>
<dbReference type="OrthoDB" id="61113at2759"/>
<evidence type="ECO:0000313" key="2">
    <source>
        <dbReference type="Proteomes" id="UP000298327"/>
    </source>
</evidence>
<proteinExistence type="predicted"/>
<dbReference type="STRING" id="205917.A0A4Y9YAV3"/>
<dbReference type="Proteomes" id="UP000298327">
    <property type="component" value="Unassembled WGS sequence"/>
</dbReference>
<dbReference type="SUPFAM" id="SSF55729">
    <property type="entry name" value="Acyl-CoA N-acyltransferases (Nat)"/>
    <property type="match status" value="1"/>
</dbReference>
<dbReference type="EMBL" id="SEOQ01000664">
    <property type="protein sequence ID" value="TFY58707.1"/>
    <property type="molecule type" value="Genomic_DNA"/>
</dbReference>
<sequence>MLDYNVRRAEDLTPGQIDEMVALCIRSFDTTDVISDAFTGCNRALVDPSFRSRIRAGIHSGTVYLAQDKSDRILAFAVCSGPGKSMYSTQEQRELGYDQLVNDMSPETRDWLKNTYAPKVSGILSEEVLGVTSIDAWFVNLLVTDSAFKRQGLARAVLDAVDQRHRQAIADKTAVALCANKEIFRDIYLRLGFQVKGQVDMPSPAGTWPIFALTRTPSPSG</sequence>
<accession>A0A4Y9YAV3</accession>
<gene>
    <name evidence="1" type="ORF">EVG20_g8047</name>
</gene>
<dbReference type="Gene3D" id="3.40.630.30">
    <property type="match status" value="1"/>
</dbReference>
<keyword evidence="2" id="KW-1185">Reference proteome</keyword>
<name>A0A4Y9YAV3_9AGAM</name>
<dbReference type="InterPro" id="IPR016181">
    <property type="entry name" value="Acyl_CoA_acyltransferase"/>
</dbReference>
<organism evidence="1 2">
    <name type="scientific">Dentipellis fragilis</name>
    <dbReference type="NCBI Taxonomy" id="205917"/>
    <lineage>
        <taxon>Eukaryota</taxon>
        <taxon>Fungi</taxon>
        <taxon>Dikarya</taxon>
        <taxon>Basidiomycota</taxon>
        <taxon>Agaricomycotina</taxon>
        <taxon>Agaricomycetes</taxon>
        <taxon>Russulales</taxon>
        <taxon>Hericiaceae</taxon>
        <taxon>Dentipellis</taxon>
    </lineage>
</organism>
<reference evidence="1 2" key="1">
    <citation type="submission" date="2019-02" db="EMBL/GenBank/DDBJ databases">
        <title>Genome sequencing of the rare red list fungi Dentipellis fragilis.</title>
        <authorList>
            <person name="Buettner E."/>
            <person name="Kellner H."/>
        </authorList>
    </citation>
    <scope>NUCLEOTIDE SEQUENCE [LARGE SCALE GENOMIC DNA]</scope>
    <source>
        <strain evidence="1 2">DSM 105465</strain>
    </source>
</reference>
<comment type="caution">
    <text evidence="1">The sequence shown here is derived from an EMBL/GenBank/DDBJ whole genome shotgun (WGS) entry which is preliminary data.</text>
</comment>